<reference evidence="10" key="1">
    <citation type="submission" date="2020-10" db="EMBL/GenBank/DDBJ databases">
        <authorList>
            <person name="Castelo-Branco R."/>
            <person name="Eusebio N."/>
            <person name="Adriana R."/>
            <person name="Vieira A."/>
            <person name="Brugerolle De Fraissinette N."/>
            <person name="Rezende De Castro R."/>
            <person name="Schneider M.P."/>
            <person name="Vasconcelos V."/>
            <person name="Leao P.N."/>
        </authorList>
    </citation>
    <scope>NUCLEOTIDE SEQUENCE</scope>
    <source>
        <strain evidence="10">LEGE 11480</strain>
    </source>
</reference>
<feature type="transmembrane region" description="Helical" evidence="7">
    <location>
        <begin position="6"/>
        <end position="33"/>
    </location>
</feature>
<evidence type="ECO:0000256" key="3">
    <source>
        <dbReference type="ARBA" id="ARBA00022475"/>
    </source>
</evidence>
<keyword evidence="3" id="KW-1003">Cell membrane</keyword>
<keyword evidence="4 7" id="KW-0812">Transmembrane</keyword>
<comment type="subcellular location">
    <subcellularLocation>
        <location evidence="1">Cell membrane</location>
        <topology evidence="1">Multi-pass membrane protein</topology>
    </subcellularLocation>
</comment>
<comment type="similarity">
    <text evidence="2">Belongs to the MscS (TC 1.A.23) family.</text>
</comment>
<dbReference type="InterPro" id="IPR011066">
    <property type="entry name" value="MscS_channel_C_sf"/>
</dbReference>
<evidence type="ECO:0000259" key="9">
    <source>
        <dbReference type="Pfam" id="PF21088"/>
    </source>
</evidence>
<dbReference type="InterPro" id="IPR045276">
    <property type="entry name" value="YbiO_bact"/>
</dbReference>
<evidence type="ECO:0000259" key="8">
    <source>
        <dbReference type="Pfam" id="PF00924"/>
    </source>
</evidence>
<accession>A0A928VPP8</accession>
<dbReference type="Gene3D" id="1.10.287.1260">
    <property type="match status" value="1"/>
</dbReference>
<feature type="transmembrane region" description="Helical" evidence="7">
    <location>
        <begin position="178"/>
        <end position="199"/>
    </location>
</feature>
<feature type="domain" description="Mechanosensitive ion channel MscS" evidence="8">
    <location>
        <begin position="359"/>
        <end position="429"/>
    </location>
</feature>
<evidence type="ECO:0000256" key="7">
    <source>
        <dbReference type="SAM" id="Phobius"/>
    </source>
</evidence>
<evidence type="ECO:0000256" key="2">
    <source>
        <dbReference type="ARBA" id="ARBA00008017"/>
    </source>
</evidence>
<evidence type="ECO:0000313" key="10">
    <source>
        <dbReference type="EMBL" id="MBE9029849.1"/>
    </source>
</evidence>
<organism evidence="10 11">
    <name type="scientific">Romeriopsis navalis LEGE 11480</name>
    <dbReference type="NCBI Taxonomy" id="2777977"/>
    <lineage>
        <taxon>Bacteria</taxon>
        <taxon>Bacillati</taxon>
        <taxon>Cyanobacteriota</taxon>
        <taxon>Cyanophyceae</taxon>
        <taxon>Leptolyngbyales</taxon>
        <taxon>Leptolyngbyaceae</taxon>
        <taxon>Romeriopsis</taxon>
        <taxon>Romeriopsis navalis</taxon>
    </lineage>
</organism>
<evidence type="ECO:0000256" key="6">
    <source>
        <dbReference type="ARBA" id="ARBA00023136"/>
    </source>
</evidence>
<evidence type="ECO:0000313" key="11">
    <source>
        <dbReference type="Proteomes" id="UP000625316"/>
    </source>
</evidence>
<dbReference type="InterPro" id="IPR023408">
    <property type="entry name" value="MscS_beta-dom_sf"/>
</dbReference>
<sequence length="533" mass="59343">MTISIIVTAIQLSTLVVIFTLIYTGISAIFKTVAASSISHKQSRAARYRRKIGIFLLLLCTVLCLAVAALNGYILYQGNSVLEIQQNWLQAVPQDFWQTLILSLAKCLLLTFLMKFALSGIHDVLKRLSKIAKNYDRIQANDESIGLFFDFLSQVTAVGASIWTVILCTQLLNFSPAIIGGAYWVLSAYLITVLGLLVVKAMPILIDTLDALSLQLLDSDDILHIYVRLGNLIPLLKRCLEFIIYIGIASIILRSTTSIAWLSQYTDRGINIIATYFFARFAIDAVTVAVDEFVKHDAGLTDIQKQQRLTIAPLLKSSLKYSVYFGLIVRILGIINIDPTPILAGAGILGLAVGFGAQNLIEDIVSGFLILFENYYLVGDYIAAGKLEERPVEGIVEAIELRTTQLRHPDGQLQIVRNGEIGSVVNYSKQYIYAKVDIPLAYATPLETVYDIIATTGAQLRDEQPDIVLETTQVDGLERFGKNLVLLRTITKVKPGKHRHVQRLLRRMLKDQFETANICLSDYEPEPKSEREL</sequence>
<dbReference type="Gene3D" id="2.30.30.60">
    <property type="match status" value="1"/>
</dbReference>
<dbReference type="SUPFAM" id="SSF50182">
    <property type="entry name" value="Sm-like ribonucleoproteins"/>
    <property type="match status" value="1"/>
</dbReference>
<evidence type="ECO:0000256" key="4">
    <source>
        <dbReference type="ARBA" id="ARBA00022692"/>
    </source>
</evidence>
<feature type="transmembrane region" description="Helical" evidence="7">
    <location>
        <begin position="54"/>
        <end position="76"/>
    </location>
</feature>
<name>A0A928VPP8_9CYAN</name>
<dbReference type="InterPro" id="IPR011014">
    <property type="entry name" value="MscS_channel_TM-2"/>
</dbReference>
<dbReference type="GO" id="GO:0008381">
    <property type="term" value="F:mechanosensitive monoatomic ion channel activity"/>
    <property type="evidence" value="ECO:0007669"/>
    <property type="project" value="InterPro"/>
</dbReference>
<feature type="transmembrane region" description="Helical" evidence="7">
    <location>
        <begin position="147"/>
        <end position="172"/>
    </location>
</feature>
<feature type="domain" description="Mechanosensitive ion channel transmembrane helices 2/3" evidence="9">
    <location>
        <begin position="319"/>
        <end position="358"/>
    </location>
</feature>
<dbReference type="Pfam" id="PF00924">
    <property type="entry name" value="MS_channel_2nd"/>
    <property type="match status" value="1"/>
</dbReference>
<feature type="transmembrane region" description="Helical" evidence="7">
    <location>
        <begin position="242"/>
        <end position="262"/>
    </location>
</feature>
<evidence type="ECO:0000256" key="5">
    <source>
        <dbReference type="ARBA" id="ARBA00022989"/>
    </source>
</evidence>
<dbReference type="Proteomes" id="UP000625316">
    <property type="component" value="Unassembled WGS sequence"/>
</dbReference>
<dbReference type="SUPFAM" id="SSF82689">
    <property type="entry name" value="Mechanosensitive channel protein MscS (YggB), C-terminal domain"/>
    <property type="match status" value="1"/>
</dbReference>
<evidence type="ECO:0000256" key="1">
    <source>
        <dbReference type="ARBA" id="ARBA00004651"/>
    </source>
</evidence>
<proteinExistence type="inferred from homology"/>
<dbReference type="EMBL" id="JADEXQ010000023">
    <property type="protein sequence ID" value="MBE9029849.1"/>
    <property type="molecule type" value="Genomic_DNA"/>
</dbReference>
<dbReference type="SUPFAM" id="SSF82861">
    <property type="entry name" value="Mechanosensitive channel protein MscS (YggB), transmembrane region"/>
    <property type="match status" value="1"/>
</dbReference>
<protein>
    <submittedName>
        <fullName evidence="10">Mechanosensitive ion channel</fullName>
    </submittedName>
</protein>
<dbReference type="GO" id="GO:0005886">
    <property type="term" value="C:plasma membrane"/>
    <property type="evidence" value="ECO:0007669"/>
    <property type="project" value="UniProtKB-SubCell"/>
</dbReference>
<keyword evidence="5 7" id="KW-1133">Transmembrane helix</keyword>
<dbReference type="PANTHER" id="PTHR30460">
    <property type="entry name" value="MODERATE CONDUCTANCE MECHANOSENSITIVE CHANNEL YBIO"/>
    <property type="match status" value="1"/>
</dbReference>
<feature type="transmembrane region" description="Helical" evidence="7">
    <location>
        <begin position="96"/>
        <end position="118"/>
    </location>
</feature>
<keyword evidence="6 7" id="KW-0472">Membrane</keyword>
<dbReference type="AlphaFoldDB" id="A0A928VPP8"/>
<dbReference type="InterPro" id="IPR006685">
    <property type="entry name" value="MscS_channel_2nd"/>
</dbReference>
<dbReference type="RefSeq" id="WP_264324668.1">
    <property type="nucleotide sequence ID" value="NZ_JADEXQ010000023.1"/>
</dbReference>
<dbReference type="Gene3D" id="3.30.70.100">
    <property type="match status" value="1"/>
</dbReference>
<dbReference type="InterPro" id="IPR010920">
    <property type="entry name" value="LSM_dom_sf"/>
</dbReference>
<gene>
    <name evidence="10" type="ORF">IQ266_08920</name>
</gene>
<keyword evidence="11" id="KW-1185">Reference proteome</keyword>
<dbReference type="Pfam" id="PF21088">
    <property type="entry name" value="MS_channel_1st"/>
    <property type="match status" value="1"/>
</dbReference>
<comment type="caution">
    <text evidence="10">The sequence shown here is derived from an EMBL/GenBank/DDBJ whole genome shotgun (WGS) entry which is preliminary data.</text>
</comment>
<dbReference type="PANTHER" id="PTHR30460:SF0">
    <property type="entry name" value="MODERATE CONDUCTANCE MECHANOSENSITIVE CHANNEL YBIO"/>
    <property type="match status" value="1"/>
</dbReference>
<dbReference type="InterPro" id="IPR049142">
    <property type="entry name" value="MS_channel_1st"/>
</dbReference>